<dbReference type="GO" id="GO:0015419">
    <property type="term" value="F:ABC-type sulfate transporter activity"/>
    <property type="evidence" value="ECO:0007669"/>
    <property type="project" value="InterPro"/>
</dbReference>
<dbReference type="NCBIfam" id="TIGR02140">
    <property type="entry name" value="permease_CysW"/>
    <property type="match status" value="1"/>
</dbReference>
<dbReference type="Pfam" id="PF00528">
    <property type="entry name" value="BPD_transp_1"/>
    <property type="match status" value="1"/>
</dbReference>
<keyword evidence="4 9" id="KW-0812">Transmembrane</keyword>
<comment type="subunit">
    <text evidence="2">The complex is composed of two ATP-binding proteins (CysA), two transmembrane proteins (CysT and CysW) and a solute-binding protein (CysP).</text>
</comment>
<keyword evidence="7 9" id="KW-0472">Membrane</keyword>
<evidence type="ECO:0000256" key="5">
    <source>
        <dbReference type="ARBA" id="ARBA00022989"/>
    </source>
</evidence>
<evidence type="ECO:0000259" key="10">
    <source>
        <dbReference type="PROSITE" id="PS50928"/>
    </source>
</evidence>
<feature type="transmembrane region" description="Helical" evidence="9">
    <location>
        <begin position="102"/>
        <end position="125"/>
    </location>
</feature>
<feature type="domain" description="ABC transmembrane type-1" evidence="10">
    <location>
        <begin position="67"/>
        <end position="273"/>
    </location>
</feature>
<comment type="function">
    <text evidence="8">Part of the ABC transporter complex CysAWTP (TC 3.A.1.6.1) involved in sulfate/thiosulfate import. Probably responsible for the translocation of the substrate across the membrane.</text>
</comment>
<name>A0A178M432_9PROT</name>
<dbReference type="SUPFAM" id="SSF161098">
    <property type="entry name" value="MetI-like"/>
    <property type="match status" value="1"/>
</dbReference>
<gene>
    <name evidence="11" type="ORF">A6A04_10005</name>
</gene>
<evidence type="ECO:0000256" key="7">
    <source>
        <dbReference type="ARBA" id="ARBA00023136"/>
    </source>
</evidence>
<dbReference type="AlphaFoldDB" id="A0A178M432"/>
<dbReference type="STRING" id="1285242.A6A04_10005"/>
<evidence type="ECO:0000256" key="1">
    <source>
        <dbReference type="ARBA" id="ARBA00004651"/>
    </source>
</evidence>
<dbReference type="PROSITE" id="PS50928">
    <property type="entry name" value="ABC_TM1"/>
    <property type="match status" value="1"/>
</dbReference>
<evidence type="ECO:0000256" key="9">
    <source>
        <dbReference type="SAM" id="Phobius"/>
    </source>
</evidence>
<organism evidence="11 12">
    <name type="scientific">Paramagnetospirillum marisnigri</name>
    <dbReference type="NCBI Taxonomy" id="1285242"/>
    <lineage>
        <taxon>Bacteria</taxon>
        <taxon>Pseudomonadati</taxon>
        <taxon>Pseudomonadota</taxon>
        <taxon>Alphaproteobacteria</taxon>
        <taxon>Rhodospirillales</taxon>
        <taxon>Magnetospirillaceae</taxon>
        <taxon>Paramagnetospirillum</taxon>
    </lineage>
</organism>
<keyword evidence="12" id="KW-1185">Reference proteome</keyword>
<evidence type="ECO:0000256" key="2">
    <source>
        <dbReference type="ARBA" id="ARBA00011779"/>
    </source>
</evidence>
<protein>
    <submittedName>
        <fullName evidence="11">Sulfate ABC transporter permease subunit CysW</fullName>
    </submittedName>
</protein>
<dbReference type="InterPro" id="IPR000515">
    <property type="entry name" value="MetI-like"/>
</dbReference>
<evidence type="ECO:0000313" key="12">
    <source>
        <dbReference type="Proteomes" id="UP000078428"/>
    </source>
</evidence>
<dbReference type="GO" id="GO:0005886">
    <property type="term" value="C:plasma membrane"/>
    <property type="evidence" value="ECO:0007669"/>
    <property type="project" value="UniProtKB-SubCell"/>
</dbReference>
<evidence type="ECO:0000256" key="4">
    <source>
        <dbReference type="ARBA" id="ARBA00022692"/>
    </source>
</evidence>
<keyword evidence="3" id="KW-0813">Transport</keyword>
<dbReference type="Proteomes" id="UP000078428">
    <property type="component" value="Unassembled WGS sequence"/>
</dbReference>
<dbReference type="CDD" id="cd06261">
    <property type="entry name" value="TM_PBP2"/>
    <property type="match status" value="1"/>
</dbReference>
<feature type="transmembrane region" description="Helical" evidence="9">
    <location>
        <begin position="145"/>
        <end position="167"/>
    </location>
</feature>
<feature type="transmembrane region" description="Helical" evidence="9">
    <location>
        <begin position="252"/>
        <end position="273"/>
    </location>
</feature>
<feature type="transmembrane region" description="Helical" evidence="9">
    <location>
        <begin position="67"/>
        <end position="90"/>
    </location>
</feature>
<dbReference type="EMBL" id="LWQT01000131">
    <property type="protein sequence ID" value="OAN43020.1"/>
    <property type="molecule type" value="Genomic_DNA"/>
</dbReference>
<keyword evidence="6" id="KW-0764">Sulfate transport</keyword>
<dbReference type="InterPro" id="IPR035906">
    <property type="entry name" value="MetI-like_sf"/>
</dbReference>
<dbReference type="NCBIfam" id="TIGR00969">
    <property type="entry name" value="3a0106s02"/>
    <property type="match status" value="1"/>
</dbReference>
<sequence length="292" mass="31569">MIPAMAVHHRVHRQHRGLGQMVLIGLAGVLALGFLMVPLAVIFAQAFAKGWMAWWHAVSHPETVKSIGLSLLVLAVVVPINAVYGLAVAWTVTKFRFRGKKWLISLVEMPFSVSPIVAGVAALMVYGSSGLLGPFLEDNDIKVMFAIPGIIIATLFVTSPFIARELLPLMQLQGSDDEEAALTLGAGGLSIFLRVTLPNVKWALYYGIILCAARSLGEFGAVSVVSGQVRGETMTLPLQIDLLYHDYDSSGAFAAASVLTLLALVTLVLKLVVERFYDREVESTQAERAPEN</sequence>
<reference evidence="11 12" key="1">
    <citation type="submission" date="2016-04" db="EMBL/GenBank/DDBJ databases">
        <title>Draft genome sequence of freshwater magnetotactic bacteria Magnetospirillum marisnigri SP-1 and Magnetospirillum moscoviense BB-1.</title>
        <authorList>
            <person name="Koziaeva V."/>
            <person name="Dziuba M.V."/>
            <person name="Ivanov T.M."/>
            <person name="Kuznetsov B."/>
            <person name="Grouzdev D.S."/>
        </authorList>
    </citation>
    <scope>NUCLEOTIDE SEQUENCE [LARGE SCALE GENOMIC DNA]</scope>
    <source>
        <strain evidence="11 12">SP-1</strain>
    </source>
</reference>
<proteinExistence type="predicted"/>
<dbReference type="PANTHER" id="PTHR30406:SF1">
    <property type="entry name" value="SULFATE TRANSPORT SYSTEM PERMEASE PROTEIN CYSW"/>
    <property type="match status" value="1"/>
</dbReference>
<comment type="subcellular location">
    <subcellularLocation>
        <location evidence="1">Cell membrane</location>
        <topology evidence="1">Multi-pass membrane protein</topology>
    </subcellularLocation>
</comment>
<dbReference type="InterPro" id="IPR005667">
    <property type="entry name" value="Sulph_transpt2"/>
</dbReference>
<evidence type="ECO:0000313" key="11">
    <source>
        <dbReference type="EMBL" id="OAN43020.1"/>
    </source>
</evidence>
<dbReference type="InterPro" id="IPR011866">
    <property type="entry name" value="CysW_permease"/>
</dbReference>
<dbReference type="PANTHER" id="PTHR30406">
    <property type="entry name" value="SULFATE TRANSPORT SYSTEM PERMEASE PROTEIN"/>
    <property type="match status" value="1"/>
</dbReference>
<evidence type="ECO:0000256" key="3">
    <source>
        <dbReference type="ARBA" id="ARBA00022448"/>
    </source>
</evidence>
<keyword evidence="5 9" id="KW-1133">Transmembrane helix</keyword>
<dbReference type="Gene3D" id="1.10.3720.10">
    <property type="entry name" value="MetI-like"/>
    <property type="match status" value="1"/>
</dbReference>
<comment type="caution">
    <text evidence="11">The sequence shown here is derived from an EMBL/GenBank/DDBJ whole genome shotgun (WGS) entry which is preliminary data.</text>
</comment>
<feature type="transmembrane region" description="Helical" evidence="9">
    <location>
        <begin position="21"/>
        <end position="47"/>
    </location>
</feature>
<evidence type="ECO:0000256" key="6">
    <source>
        <dbReference type="ARBA" id="ARBA00023032"/>
    </source>
</evidence>
<accession>A0A178M432</accession>
<evidence type="ECO:0000256" key="8">
    <source>
        <dbReference type="ARBA" id="ARBA00025323"/>
    </source>
</evidence>